<dbReference type="Proteomes" id="UP000887540">
    <property type="component" value="Unplaced"/>
</dbReference>
<sequence length="633" mass="67810">MRVYITMDDVFAMAIMLITIFTFSEQHSTPVIGGTCDLGALDVQIGGKEARFFLRCIPKEGLNESKGIWVIKTRAKFDQEIRRNIPTKHSFPVCRADTSSSEGKNCTSEDICFQALSRPEFDPTSYLKCDQANHIWVREKCPQASYFSFEEQVCIEPRSYNSFHQYPHTVQTTTSTTTTTKKSNGILCTYVSCSVSNPCSSGSCNDGYCCTSAAPASAFGHSCPLDTTPDGFCTNNSHCNEGCAYKSYKICPGTSTSGGFCMSNHHCNKRCICNRKTNTCCCSNSAYSAISVCPNGGSGVSYCQSNNDCGSGCSCNLRSNTCCCQNNNNNGYKAVVICPGGSTSSGSCNNNNQCGSGCSCIQNNCCCSNNGYTAYAICQNGETSSNNCNSNTQCGNMCYCNQQSKTCCCGNNNTYDRKNVIITIPKDMFCLDGTQAVGACVNGQCGTGFTCSNNICCAMVLDTHQYKCLDGSEAIGACIDCKCGIGYFCTTGNLCCPSTQSICPIGQVAIGPCVNLRCPTGYTCIGTPPNTQCCGFPDGSTNLAFSKLGRYISCPLIDSVGPCIAGNCPKGYLCDTVNEDSEKLCCPDFEEPLAAIAPCENTVPRCPKGFSCKTVDIDLPQCFRLNNVTVTED</sequence>
<proteinExistence type="predicted"/>
<dbReference type="PANTHER" id="PTHR34150:SF7">
    <property type="entry name" value="PROTEIN CBG10108"/>
    <property type="match status" value="1"/>
</dbReference>
<dbReference type="InterPro" id="IPR006150">
    <property type="entry name" value="Cys_repeat_1"/>
</dbReference>
<accession>A0A914DVI5</accession>
<dbReference type="AlphaFoldDB" id="A0A914DVI5"/>
<name>A0A914DVI5_9BILA</name>
<evidence type="ECO:0000313" key="2">
    <source>
        <dbReference type="WBParaSite" id="ACRNAN_scaffold40.g20002.t1"/>
    </source>
</evidence>
<dbReference type="PANTHER" id="PTHR34150">
    <property type="entry name" value="PROTEIN CBG08832-RELATED"/>
    <property type="match status" value="1"/>
</dbReference>
<dbReference type="WBParaSite" id="ACRNAN_scaffold40.g20002.t1">
    <property type="protein sequence ID" value="ACRNAN_scaffold40.g20002.t1"/>
    <property type="gene ID" value="ACRNAN_scaffold40.g20002"/>
</dbReference>
<protein>
    <submittedName>
        <fullName evidence="2">Chitin-binding type-2 domain-containing protein</fullName>
    </submittedName>
</protein>
<organism evidence="1 2">
    <name type="scientific">Acrobeloides nanus</name>
    <dbReference type="NCBI Taxonomy" id="290746"/>
    <lineage>
        <taxon>Eukaryota</taxon>
        <taxon>Metazoa</taxon>
        <taxon>Ecdysozoa</taxon>
        <taxon>Nematoda</taxon>
        <taxon>Chromadorea</taxon>
        <taxon>Rhabditida</taxon>
        <taxon>Tylenchina</taxon>
        <taxon>Cephalobomorpha</taxon>
        <taxon>Cephaloboidea</taxon>
        <taxon>Cephalobidae</taxon>
        <taxon>Acrobeloides</taxon>
    </lineage>
</organism>
<reference evidence="2" key="1">
    <citation type="submission" date="2022-11" db="UniProtKB">
        <authorList>
            <consortium name="WormBaseParasite"/>
        </authorList>
    </citation>
    <scope>IDENTIFICATION</scope>
</reference>
<keyword evidence="1" id="KW-1185">Reference proteome</keyword>
<dbReference type="SMART" id="SM00289">
    <property type="entry name" value="WR1"/>
    <property type="match status" value="6"/>
</dbReference>
<evidence type="ECO:0000313" key="1">
    <source>
        <dbReference type="Proteomes" id="UP000887540"/>
    </source>
</evidence>